<feature type="transmembrane region" description="Helical" evidence="1">
    <location>
        <begin position="12"/>
        <end position="37"/>
    </location>
</feature>
<feature type="transmembrane region" description="Helical" evidence="1">
    <location>
        <begin position="44"/>
        <end position="66"/>
    </location>
</feature>
<feature type="transmembrane region" description="Helical" evidence="1">
    <location>
        <begin position="78"/>
        <end position="101"/>
    </location>
</feature>
<sequence length="111" mass="11932">MEVVTSFPTYFVGFLHTLCVMPTLVYVVVVALFFGLITNKFAGVIFIPVLAAAVFIAAQVIGPVVINNAALTMPEFNLAFAKMAVACYAVFLVLDTVVFAIKKLVGAIIDR</sequence>
<evidence type="ECO:0000313" key="2">
    <source>
        <dbReference type="EMBL" id="GAA0557131.1"/>
    </source>
</evidence>
<protein>
    <submittedName>
        <fullName evidence="2">Uncharacterized protein</fullName>
    </submittedName>
</protein>
<proteinExistence type="predicted"/>
<organism evidence="2 3">
    <name type="scientific">Rhizomicrobium electricum</name>
    <dbReference type="NCBI Taxonomy" id="480070"/>
    <lineage>
        <taxon>Bacteria</taxon>
        <taxon>Pseudomonadati</taxon>
        <taxon>Pseudomonadota</taxon>
        <taxon>Alphaproteobacteria</taxon>
        <taxon>Micropepsales</taxon>
        <taxon>Micropepsaceae</taxon>
        <taxon>Rhizomicrobium</taxon>
    </lineage>
</organism>
<evidence type="ECO:0000313" key="3">
    <source>
        <dbReference type="Proteomes" id="UP001499951"/>
    </source>
</evidence>
<evidence type="ECO:0000256" key="1">
    <source>
        <dbReference type="SAM" id="Phobius"/>
    </source>
</evidence>
<gene>
    <name evidence="2" type="ORF">GCM10008942_02000</name>
</gene>
<name>A0ABN1E1E3_9PROT</name>
<keyword evidence="1" id="KW-1133">Transmembrane helix</keyword>
<keyword evidence="1" id="KW-0472">Membrane</keyword>
<keyword evidence="1" id="KW-0812">Transmembrane</keyword>
<accession>A0ABN1E1E3</accession>
<reference evidence="2 3" key="1">
    <citation type="journal article" date="2019" name="Int. J. Syst. Evol. Microbiol.">
        <title>The Global Catalogue of Microorganisms (GCM) 10K type strain sequencing project: providing services to taxonomists for standard genome sequencing and annotation.</title>
        <authorList>
            <consortium name="The Broad Institute Genomics Platform"/>
            <consortium name="The Broad Institute Genome Sequencing Center for Infectious Disease"/>
            <person name="Wu L."/>
            <person name="Ma J."/>
        </authorList>
    </citation>
    <scope>NUCLEOTIDE SEQUENCE [LARGE SCALE GENOMIC DNA]</scope>
    <source>
        <strain evidence="2 3">JCM 15089</strain>
    </source>
</reference>
<dbReference type="EMBL" id="BAAADD010000001">
    <property type="protein sequence ID" value="GAA0557131.1"/>
    <property type="molecule type" value="Genomic_DNA"/>
</dbReference>
<comment type="caution">
    <text evidence="2">The sequence shown here is derived from an EMBL/GenBank/DDBJ whole genome shotgun (WGS) entry which is preliminary data.</text>
</comment>
<dbReference type="RefSeq" id="WP_166930554.1">
    <property type="nucleotide sequence ID" value="NZ_BAAADD010000001.1"/>
</dbReference>
<keyword evidence="3" id="KW-1185">Reference proteome</keyword>
<dbReference type="Proteomes" id="UP001499951">
    <property type="component" value="Unassembled WGS sequence"/>
</dbReference>